<gene>
    <name evidence="1" type="ORF">DdX_09745</name>
</gene>
<organism evidence="1 2">
    <name type="scientific">Ditylenchus destructor</name>
    <dbReference type="NCBI Taxonomy" id="166010"/>
    <lineage>
        <taxon>Eukaryota</taxon>
        <taxon>Metazoa</taxon>
        <taxon>Ecdysozoa</taxon>
        <taxon>Nematoda</taxon>
        <taxon>Chromadorea</taxon>
        <taxon>Rhabditida</taxon>
        <taxon>Tylenchina</taxon>
        <taxon>Tylenchomorpha</taxon>
        <taxon>Sphaerularioidea</taxon>
        <taxon>Anguinidae</taxon>
        <taxon>Anguininae</taxon>
        <taxon>Ditylenchus</taxon>
    </lineage>
</organism>
<reference evidence="1" key="1">
    <citation type="submission" date="2022-01" db="EMBL/GenBank/DDBJ databases">
        <title>Genome Sequence Resource for Two Populations of Ditylenchus destructor, the Migratory Endoparasitic Phytonematode.</title>
        <authorList>
            <person name="Zhang H."/>
            <person name="Lin R."/>
            <person name="Xie B."/>
        </authorList>
    </citation>
    <scope>NUCLEOTIDE SEQUENCE</scope>
    <source>
        <strain evidence="1">BazhouSP</strain>
    </source>
</reference>
<dbReference type="Proteomes" id="UP001201812">
    <property type="component" value="Unassembled WGS sequence"/>
</dbReference>
<comment type="caution">
    <text evidence="1">The sequence shown here is derived from an EMBL/GenBank/DDBJ whole genome shotgun (WGS) entry which is preliminary data.</text>
</comment>
<sequence length="105" mass="12214">MGMVGKFDKCKGRLHRSFLVSTNRRPLFPVLSQLRAFVSFVGKKTTNARSWETAGNSGRRFALTRKLRQSFDEAFLCIYRISPPWSWATRLRLSLDQRFINITTN</sequence>
<accession>A0AAD4R678</accession>
<proteinExistence type="predicted"/>
<evidence type="ECO:0000313" key="2">
    <source>
        <dbReference type="Proteomes" id="UP001201812"/>
    </source>
</evidence>
<keyword evidence="2" id="KW-1185">Reference proteome</keyword>
<name>A0AAD4R678_9BILA</name>
<evidence type="ECO:0000313" key="1">
    <source>
        <dbReference type="EMBL" id="KAI1712201.1"/>
    </source>
</evidence>
<dbReference type="EMBL" id="JAKKPZ010000019">
    <property type="protein sequence ID" value="KAI1712201.1"/>
    <property type="molecule type" value="Genomic_DNA"/>
</dbReference>
<protein>
    <submittedName>
        <fullName evidence="1">Uncharacterized protein</fullName>
    </submittedName>
</protein>
<dbReference type="AlphaFoldDB" id="A0AAD4R678"/>